<feature type="domain" description="Cthe-2314-like HEPN" evidence="1">
    <location>
        <begin position="51"/>
        <end position="228"/>
    </location>
</feature>
<organism evidence="2 3">
    <name type="scientific">Paenibacillus glycanilyticus</name>
    <dbReference type="NCBI Taxonomy" id="126569"/>
    <lineage>
        <taxon>Bacteria</taxon>
        <taxon>Bacillati</taxon>
        <taxon>Bacillota</taxon>
        <taxon>Bacilli</taxon>
        <taxon>Bacillales</taxon>
        <taxon>Paenibacillaceae</taxon>
        <taxon>Paenibacillus</taxon>
    </lineage>
</organism>
<comment type="caution">
    <text evidence="2">The sequence shown here is derived from an EMBL/GenBank/DDBJ whole genome shotgun (WGS) entry which is preliminary data.</text>
</comment>
<keyword evidence="3" id="KW-1185">Reference proteome</keyword>
<accession>A0ABQ6G8C0</accession>
<evidence type="ECO:0000313" key="2">
    <source>
        <dbReference type="EMBL" id="GLX65927.1"/>
    </source>
</evidence>
<dbReference type="RefSeq" id="WP_284236606.1">
    <property type="nucleotide sequence ID" value="NZ_BSSQ01000001.1"/>
</dbReference>
<dbReference type="Pfam" id="PF18730">
    <property type="entry name" value="HEPN_Cthe2314"/>
    <property type="match status" value="1"/>
</dbReference>
<dbReference type="InterPro" id="IPR041394">
    <property type="entry name" value="HEPN_Cthe2314"/>
</dbReference>
<evidence type="ECO:0000313" key="3">
    <source>
        <dbReference type="Proteomes" id="UP001157114"/>
    </source>
</evidence>
<reference evidence="2 3" key="1">
    <citation type="submission" date="2023-03" db="EMBL/GenBank/DDBJ databases">
        <title>Draft genome sequence of the bacteria which degrade cell wall of Tricholomamatutake.</title>
        <authorList>
            <person name="Konishi Y."/>
            <person name="Fukuta Y."/>
            <person name="Shirasaka N."/>
        </authorList>
    </citation>
    <scope>NUCLEOTIDE SEQUENCE [LARGE SCALE GENOMIC DNA]</scope>
    <source>
        <strain evidence="3">mu1</strain>
    </source>
</reference>
<dbReference type="EMBL" id="BSSQ01000001">
    <property type="protein sequence ID" value="GLX65927.1"/>
    <property type="molecule type" value="Genomic_DNA"/>
</dbReference>
<dbReference type="Proteomes" id="UP001157114">
    <property type="component" value="Unassembled WGS sequence"/>
</dbReference>
<sequence length="235" mass="27851">MLRFLFDEPERKPEGRLAEAIQLMNQFIAIVHGKIEAGKDVDHKLRTYEVWTQGLLASVNEIEQSCYAARRFKERIKSTSVSQMSEEEKLDYQRYVYFDKNAFIRIFALLDKLSIFLNDLLDMKTERIKPHFSYFTVLRNMRDKKAHPDLTWKLNDIKESLKEPMGRLRKRRNTEIHYMNTEMQDDLAQAHQIYGQAFRLENIEAQADDLQHGLQLVTGTLRLAFDYACRLIQTR</sequence>
<name>A0ABQ6G8C0_9BACL</name>
<evidence type="ECO:0000259" key="1">
    <source>
        <dbReference type="Pfam" id="PF18730"/>
    </source>
</evidence>
<protein>
    <recommendedName>
        <fullName evidence="1">Cthe-2314-like HEPN domain-containing protein</fullName>
    </recommendedName>
</protein>
<gene>
    <name evidence="2" type="ORF">MU1_02710</name>
</gene>
<proteinExistence type="predicted"/>